<feature type="domain" description="Metalloenzyme" evidence="14">
    <location>
        <begin position="15"/>
        <end position="546"/>
    </location>
</feature>
<dbReference type="Proteomes" id="UP000033881">
    <property type="component" value="Unassembled WGS sequence"/>
</dbReference>
<evidence type="ECO:0000256" key="12">
    <source>
        <dbReference type="PIRSR" id="PIRSR001492-2"/>
    </source>
</evidence>
<dbReference type="InterPro" id="IPR005995">
    <property type="entry name" value="Pgm_bpd_ind"/>
</dbReference>
<dbReference type="Gene3D" id="3.40.1450.10">
    <property type="entry name" value="BPG-independent phosphoglycerate mutase, domain B"/>
    <property type="match status" value="1"/>
</dbReference>
<feature type="binding site" evidence="10 12">
    <location>
        <position position="134"/>
    </location>
    <ligand>
        <name>substrate</name>
    </ligand>
</feature>
<feature type="domain" description="BPG-independent PGAM N-terminal" evidence="15">
    <location>
        <begin position="93"/>
        <end position="332"/>
    </location>
</feature>
<dbReference type="InterPro" id="IPR017850">
    <property type="entry name" value="Alkaline_phosphatase_core_sf"/>
</dbReference>
<dbReference type="UniPathway" id="UPA00109">
    <property type="reaction ID" value="UER00186"/>
</dbReference>
<dbReference type="HAMAP" id="MF_01038">
    <property type="entry name" value="GpmI"/>
    <property type="match status" value="1"/>
</dbReference>
<evidence type="ECO:0000256" key="2">
    <source>
        <dbReference type="ARBA" id="ARBA00001936"/>
    </source>
</evidence>
<feature type="binding site" evidence="10 12">
    <location>
        <position position="196"/>
    </location>
    <ligand>
        <name>substrate</name>
    </ligand>
</feature>
<evidence type="ECO:0000256" key="11">
    <source>
        <dbReference type="NCBIfam" id="TIGR01307"/>
    </source>
</evidence>
<dbReference type="InterPro" id="IPR036646">
    <property type="entry name" value="PGAM_B_sf"/>
</dbReference>
<sequence>MFRLPFFSKRKSEVKPVVLLILDGFGLAPPSEGNAITLAKTPNYDELLKSYPHGELIASGESVGLPANEVGNTEVGHLTLGAGRVILQDLKRINLAIEKGTFFDNRALLLAAAHIKRFNSKLHILGLVSSGNVHSSMAHLYAILQFCKKEDLKNVYLHVFTDGRDAPPKEGIEIIQQVENNLHLLRIGRVASVSGRYYAMDRDRRWDRTAKAYKAICLGVGIQAYSSIEAVKAAYQKGQSDEFIEPTVVSDKSGPIATVDDNDAVILFNYRIDRPRQLSMAFVMPDFETLKSFDFGYDPITNLKEGQVNIGTTFERVKMPKNLFFVSMTEYHKKLPVSACAFAPEVIQKPISACLAEVGLRQLRMAESEKERFVTYYFDGMNESKLEGEDVIIVPSPKVPTYDIRPQMSLEKLASEFKKQIKKGIYNFTVVNVANPDMVAHTGNLKATIVAVELVDKYIGELARFVLDMDGTFYITADHGNAEELLTFPSTTYFYTSSKGAINTDHSNNPVPIIIVSKRFQDNPINLSKGALADVAPTILNLMGISVPQEMTGRNLLHIEAQNS</sequence>
<evidence type="ECO:0000256" key="9">
    <source>
        <dbReference type="ARBA" id="ARBA00023235"/>
    </source>
</evidence>
<keyword evidence="7 10" id="KW-0324">Glycolysis</keyword>
<comment type="catalytic activity">
    <reaction evidence="1 10">
        <text>(2R)-2-phosphoglycerate = (2R)-3-phosphoglycerate</text>
        <dbReference type="Rhea" id="RHEA:15901"/>
        <dbReference type="ChEBI" id="CHEBI:58272"/>
        <dbReference type="ChEBI" id="CHEBI:58289"/>
        <dbReference type="EC" id="5.4.2.12"/>
    </reaction>
</comment>
<dbReference type="STRING" id="1618574.UT24_C0006G0039"/>
<evidence type="ECO:0000256" key="6">
    <source>
        <dbReference type="ARBA" id="ARBA00022723"/>
    </source>
</evidence>
<dbReference type="InterPro" id="IPR006124">
    <property type="entry name" value="Metalloenzyme"/>
</dbReference>
<name>A0A0G0MLE3_9BACT</name>
<dbReference type="FunFam" id="3.40.1450.10:FF:000002">
    <property type="entry name" value="2,3-bisphosphoglycerate-independent phosphoglycerate mutase"/>
    <property type="match status" value="1"/>
</dbReference>
<feature type="binding site" evidence="10 12">
    <location>
        <position position="202"/>
    </location>
    <ligand>
        <name>substrate</name>
    </ligand>
</feature>
<feature type="binding site" evidence="13">
    <location>
        <position position="478"/>
    </location>
    <ligand>
        <name>Mn(2+)</name>
        <dbReference type="ChEBI" id="CHEBI:29035"/>
        <label>2</label>
    </ligand>
</feature>
<dbReference type="EC" id="5.4.2.12" evidence="10 11"/>
<comment type="caution">
    <text evidence="16">The sequence shown here is derived from an EMBL/GenBank/DDBJ whole genome shotgun (WGS) entry which is preliminary data.</text>
</comment>
<dbReference type="PANTHER" id="PTHR31637:SF0">
    <property type="entry name" value="2,3-BISPHOSPHOGLYCERATE-INDEPENDENT PHOSPHOGLYCERATE MUTASE"/>
    <property type="match status" value="1"/>
</dbReference>
<feature type="binding site" evidence="13">
    <location>
        <position position="23"/>
    </location>
    <ligand>
        <name>Mn(2+)</name>
        <dbReference type="ChEBI" id="CHEBI:29035"/>
        <label>2</label>
    </ligand>
</feature>
<reference evidence="16 17" key="1">
    <citation type="journal article" date="2015" name="Nature">
        <title>rRNA introns, odd ribosomes, and small enigmatic genomes across a large radiation of phyla.</title>
        <authorList>
            <person name="Brown C.T."/>
            <person name="Hug L.A."/>
            <person name="Thomas B.C."/>
            <person name="Sharon I."/>
            <person name="Castelle C.J."/>
            <person name="Singh A."/>
            <person name="Wilkins M.J."/>
            <person name="Williams K.H."/>
            <person name="Banfield J.F."/>
        </authorList>
    </citation>
    <scope>NUCLEOTIDE SEQUENCE [LARGE SCALE GENOMIC DNA]</scope>
</reference>
<dbReference type="GO" id="GO:0030145">
    <property type="term" value="F:manganese ion binding"/>
    <property type="evidence" value="ECO:0007669"/>
    <property type="project" value="InterPro"/>
</dbReference>
<dbReference type="EMBL" id="LBWB01000006">
    <property type="protein sequence ID" value="KKR01191.1"/>
    <property type="molecule type" value="Genomic_DNA"/>
</dbReference>
<keyword evidence="8 13" id="KW-0464">Manganese</keyword>
<dbReference type="PANTHER" id="PTHR31637">
    <property type="entry name" value="2,3-BISPHOSPHOGLYCERATE-INDEPENDENT PHOSPHOGLYCERATE MUTASE"/>
    <property type="match status" value="1"/>
</dbReference>
<comment type="pathway">
    <text evidence="4 10">Carbohydrate degradation; glycolysis; pyruvate from D-glyceraldehyde 3-phosphate: step 3/5.</text>
</comment>
<dbReference type="SUPFAM" id="SSF53649">
    <property type="entry name" value="Alkaline phosphatase-like"/>
    <property type="match status" value="1"/>
</dbReference>
<dbReference type="GO" id="GO:0006007">
    <property type="term" value="P:glucose catabolic process"/>
    <property type="evidence" value="ECO:0007669"/>
    <property type="project" value="InterPro"/>
</dbReference>
<dbReference type="GO" id="GO:0006096">
    <property type="term" value="P:glycolytic process"/>
    <property type="evidence" value="ECO:0007669"/>
    <property type="project" value="UniProtKB-UniRule"/>
</dbReference>
<keyword evidence="9 10" id="KW-0413">Isomerase</keyword>
<comment type="caution">
    <text evidence="10">Lacks conserved residue(s) required for the propagation of feature annotation.</text>
</comment>
<protein>
    <recommendedName>
        <fullName evidence="10 11">2,3-bisphosphoglycerate-independent phosphoglycerate mutase</fullName>
        <shortName evidence="10">BPG-independent PGAM</shortName>
        <shortName evidence="10">Phosphoglyceromutase</shortName>
        <shortName evidence="10">iPGM</shortName>
        <ecNumber evidence="10 11">5.4.2.12</ecNumber>
    </recommendedName>
</protein>
<evidence type="ECO:0000313" key="16">
    <source>
        <dbReference type="EMBL" id="KKR01191.1"/>
    </source>
</evidence>
<evidence type="ECO:0000256" key="1">
    <source>
        <dbReference type="ARBA" id="ARBA00000370"/>
    </source>
</evidence>
<comment type="function">
    <text evidence="3 10">Catalyzes the interconversion of 2-phosphoglycerate and 3-phosphoglycerate.</text>
</comment>
<comment type="similarity">
    <text evidence="5 10">Belongs to the BPG-independent phosphoglycerate mutase family.</text>
</comment>
<gene>
    <name evidence="10" type="primary">gpmI</name>
    <name evidence="16" type="ORF">UT24_C0006G0039</name>
</gene>
<evidence type="ECO:0000256" key="8">
    <source>
        <dbReference type="ARBA" id="ARBA00023211"/>
    </source>
</evidence>
<dbReference type="NCBIfam" id="TIGR01307">
    <property type="entry name" value="pgm_bpd_ind"/>
    <property type="match status" value="1"/>
</dbReference>
<dbReference type="CDD" id="cd16010">
    <property type="entry name" value="iPGM"/>
    <property type="match status" value="1"/>
</dbReference>
<dbReference type="SUPFAM" id="SSF64158">
    <property type="entry name" value="2,3-Bisphosphoglycerate-independent phosphoglycerate mutase, substrate-binding domain"/>
    <property type="match status" value="1"/>
</dbReference>
<dbReference type="InterPro" id="IPR011258">
    <property type="entry name" value="BPG-indep_PGM_N"/>
</dbReference>
<evidence type="ECO:0000259" key="14">
    <source>
        <dbReference type="Pfam" id="PF01676"/>
    </source>
</evidence>
<feature type="binding site" evidence="13">
    <location>
        <position position="506"/>
    </location>
    <ligand>
        <name>Mn(2+)</name>
        <dbReference type="ChEBI" id="CHEBI:29035"/>
        <label>1</label>
    </ligand>
</feature>
<dbReference type="AlphaFoldDB" id="A0A0G0MLE3"/>
<feature type="binding site" evidence="13">
    <location>
        <position position="479"/>
    </location>
    <ligand>
        <name>Mn(2+)</name>
        <dbReference type="ChEBI" id="CHEBI:29035"/>
        <label>2</label>
    </ligand>
</feature>
<evidence type="ECO:0000256" key="13">
    <source>
        <dbReference type="PIRSR" id="PIRSR001492-3"/>
    </source>
</evidence>
<dbReference type="GO" id="GO:0004619">
    <property type="term" value="F:phosphoglycerate mutase activity"/>
    <property type="evidence" value="ECO:0007669"/>
    <property type="project" value="UniProtKB-UniRule"/>
</dbReference>
<evidence type="ECO:0000256" key="3">
    <source>
        <dbReference type="ARBA" id="ARBA00002315"/>
    </source>
</evidence>
<feature type="binding site" evidence="13">
    <location>
        <position position="441"/>
    </location>
    <ligand>
        <name>Mn(2+)</name>
        <dbReference type="ChEBI" id="CHEBI:29035"/>
        <label>1</label>
    </ligand>
</feature>
<evidence type="ECO:0000256" key="7">
    <source>
        <dbReference type="ARBA" id="ARBA00023152"/>
    </source>
</evidence>
<feature type="binding site" evidence="10 12">
    <location>
        <position position="370"/>
    </location>
    <ligand>
        <name>substrate</name>
    </ligand>
</feature>
<evidence type="ECO:0000259" key="15">
    <source>
        <dbReference type="Pfam" id="PF06415"/>
    </source>
</evidence>
<dbReference type="Pfam" id="PF06415">
    <property type="entry name" value="iPGM_N"/>
    <property type="match status" value="1"/>
</dbReference>
<organism evidence="16 17">
    <name type="scientific">Candidatus Woesebacteria bacterium GW2011_GWB1_39_12</name>
    <dbReference type="NCBI Taxonomy" id="1618574"/>
    <lineage>
        <taxon>Bacteria</taxon>
        <taxon>Candidatus Woeseibacteriota</taxon>
    </lineage>
</organism>
<comment type="cofactor">
    <cofactor evidence="2">
        <name>Mn(2+)</name>
        <dbReference type="ChEBI" id="CHEBI:29035"/>
    </cofactor>
</comment>
<dbReference type="Gene3D" id="3.40.720.10">
    <property type="entry name" value="Alkaline Phosphatase, subunit A"/>
    <property type="match status" value="1"/>
</dbReference>
<dbReference type="PATRIC" id="fig|1618574.4.peg.475"/>
<evidence type="ECO:0000313" key="17">
    <source>
        <dbReference type="Proteomes" id="UP000033881"/>
    </source>
</evidence>
<feature type="binding site" evidence="10 12">
    <location>
        <begin position="164"/>
        <end position="165"/>
    </location>
    <ligand>
        <name>substrate</name>
    </ligand>
</feature>
<dbReference type="PIRSF" id="PIRSF001492">
    <property type="entry name" value="IPGAM"/>
    <property type="match status" value="1"/>
</dbReference>
<evidence type="ECO:0000256" key="10">
    <source>
        <dbReference type="HAMAP-Rule" id="MF_01038"/>
    </source>
</evidence>
<feature type="binding site" evidence="10 12">
    <location>
        <begin position="271"/>
        <end position="274"/>
    </location>
    <ligand>
        <name>substrate</name>
    </ligand>
</feature>
<dbReference type="GO" id="GO:0005829">
    <property type="term" value="C:cytosol"/>
    <property type="evidence" value="ECO:0007669"/>
    <property type="project" value="TreeGrafter"/>
</dbReference>
<comment type="subunit">
    <text evidence="10">Monomer.</text>
</comment>
<evidence type="ECO:0000256" key="5">
    <source>
        <dbReference type="ARBA" id="ARBA00008819"/>
    </source>
</evidence>
<feature type="binding site" evidence="13">
    <location>
        <position position="437"/>
    </location>
    <ligand>
        <name>Mn(2+)</name>
        <dbReference type="ChEBI" id="CHEBI:29035"/>
        <label>1</label>
    </ligand>
</feature>
<dbReference type="Pfam" id="PF01676">
    <property type="entry name" value="Metalloenzyme"/>
    <property type="match status" value="1"/>
</dbReference>
<proteinExistence type="inferred from homology"/>
<accession>A0A0G0MLE3</accession>
<keyword evidence="6 13" id="KW-0479">Metal-binding</keyword>
<evidence type="ECO:0000256" key="4">
    <source>
        <dbReference type="ARBA" id="ARBA00004798"/>
    </source>
</evidence>